<feature type="transmembrane region" description="Helical" evidence="1">
    <location>
        <begin position="215"/>
        <end position="233"/>
    </location>
</feature>
<evidence type="ECO:0000313" key="3">
    <source>
        <dbReference type="Proteomes" id="UP001431776"/>
    </source>
</evidence>
<sequence length="636" mass="73319">MENKETEKTPKAPKSFLAVGPTLHYSHKNVQRCWLLAVVSFGITCLIWSRIVTGTFWAFDLESQTAPDFWRLSTATMAGASIFEYPWQIVVLGLLMGVLAVVPILIAQLMSFGHSFIFILAVFFLASMPGFALSLVVSCFLVASRPLRFRSRIIAIALCTAPQLLYWGIFGPVPGMEPLEWGFSFAPWIWAWLVGLTIAGLVLGIGHYTRYRPGLNWVFTMTTLLLALGVFEWKIGFDELDYQFYVAGNNPEEVPEFHDRSIREALDRTIMDPATRKTLAGFFLPTDPIPLREELKTEIQIQLSLDRWPSWFIVPDELKYQQKRQWLNEQYDRFIHPTRSWWMPLWLHAEIVERRSASARMPIALYYKALLSEYSPDLPRIRREEMLHFYSDYPHERSGEIWWELHRDFGWTPESAEARWRSAKYVAGRGRFSQAGTFLDQAQAIVEEHLAQDNSTAASDSLFSAFRPPAKTVMTQVKLRQLHRRVHELKTLVGDENLRGNEGAADRLAKFVMLNPHGLEYAQQLDTLLSLAGPDDGLRDNILLAQAKLIADDQRRSERLIQLNREYQNTDGGMQALYELTRLKIRLYQQEEDSVAEKRKFLAEARDMLTSFVNLYPNSFYTAQVHRNLEDLPRAE</sequence>
<feature type="transmembrane region" description="Helical" evidence="1">
    <location>
        <begin position="153"/>
        <end position="169"/>
    </location>
</feature>
<protein>
    <recommendedName>
        <fullName evidence="4">MFS transporter</fullName>
    </recommendedName>
</protein>
<organism evidence="2 3">
    <name type="scientific">Anaerobaca lacustris</name>
    <dbReference type="NCBI Taxonomy" id="3044600"/>
    <lineage>
        <taxon>Bacteria</taxon>
        <taxon>Pseudomonadati</taxon>
        <taxon>Planctomycetota</taxon>
        <taxon>Phycisphaerae</taxon>
        <taxon>Sedimentisphaerales</taxon>
        <taxon>Anaerobacaceae</taxon>
        <taxon>Anaerobaca</taxon>
    </lineage>
</organism>
<gene>
    <name evidence="2" type="ORF">QJ522_14895</name>
</gene>
<name>A0AAW6U442_9BACT</name>
<feature type="transmembrane region" description="Helical" evidence="1">
    <location>
        <begin position="116"/>
        <end position="141"/>
    </location>
</feature>
<feature type="transmembrane region" description="Helical" evidence="1">
    <location>
        <begin position="90"/>
        <end position="110"/>
    </location>
</feature>
<dbReference type="Proteomes" id="UP001431776">
    <property type="component" value="Unassembled WGS sequence"/>
</dbReference>
<evidence type="ECO:0000313" key="2">
    <source>
        <dbReference type="EMBL" id="MDI6450346.1"/>
    </source>
</evidence>
<keyword evidence="3" id="KW-1185">Reference proteome</keyword>
<accession>A0AAW6U442</accession>
<evidence type="ECO:0008006" key="4">
    <source>
        <dbReference type="Google" id="ProtNLM"/>
    </source>
</evidence>
<evidence type="ECO:0000256" key="1">
    <source>
        <dbReference type="SAM" id="Phobius"/>
    </source>
</evidence>
<dbReference type="AlphaFoldDB" id="A0AAW6U442"/>
<feature type="transmembrane region" description="Helical" evidence="1">
    <location>
        <begin position="189"/>
        <end position="208"/>
    </location>
</feature>
<keyword evidence="1" id="KW-0472">Membrane</keyword>
<reference evidence="2" key="1">
    <citation type="submission" date="2023-05" db="EMBL/GenBank/DDBJ databases">
        <title>Anaerotaeda fermentans gen. nov., sp. nov., a novel anaerobic planctomycete of the new family within the order Sedimentisphaerales isolated from Taman Peninsula, Russia.</title>
        <authorList>
            <person name="Khomyakova M.A."/>
            <person name="Merkel A.Y."/>
            <person name="Slobodkin A.I."/>
        </authorList>
    </citation>
    <scope>NUCLEOTIDE SEQUENCE</scope>
    <source>
        <strain evidence="2">M17dextr</strain>
    </source>
</reference>
<keyword evidence="1" id="KW-1133">Transmembrane helix</keyword>
<feature type="transmembrane region" description="Helical" evidence="1">
    <location>
        <begin position="33"/>
        <end position="57"/>
    </location>
</feature>
<comment type="caution">
    <text evidence="2">The sequence shown here is derived from an EMBL/GenBank/DDBJ whole genome shotgun (WGS) entry which is preliminary data.</text>
</comment>
<dbReference type="RefSeq" id="WP_349245756.1">
    <property type="nucleotide sequence ID" value="NZ_JASCXX010000019.1"/>
</dbReference>
<proteinExistence type="predicted"/>
<keyword evidence="1" id="KW-0812">Transmembrane</keyword>
<dbReference type="EMBL" id="JASCXX010000019">
    <property type="protein sequence ID" value="MDI6450346.1"/>
    <property type="molecule type" value="Genomic_DNA"/>
</dbReference>